<name>A0AC59ZZL1_RANTA</name>
<organism evidence="1 2">
    <name type="scientific">Rangifer tarandus platyrhynchus</name>
    <name type="common">Svalbard reindeer</name>
    <dbReference type="NCBI Taxonomy" id="3082113"/>
    <lineage>
        <taxon>Eukaryota</taxon>
        <taxon>Metazoa</taxon>
        <taxon>Chordata</taxon>
        <taxon>Craniata</taxon>
        <taxon>Vertebrata</taxon>
        <taxon>Euteleostomi</taxon>
        <taxon>Mammalia</taxon>
        <taxon>Eutheria</taxon>
        <taxon>Laurasiatheria</taxon>
        <taxon>Artiodactyla</taxon>
        <taxon>Ruminantia</taxon>
        <taxon>Pecora</taxon>
        <taxon>Cervidae</taxon>
        <taxon>Odocoileinae</taxon>
        <taxon>Rangifer</taxon>
    </lineage>
</organism>
<dbReference type="Proteomes" id="UP001162501">
    <property type="component" value="Chromosome 6"/>
</dbReference>
<proteinExistence type="predicted"/>
<dbReference type="EMBL" id="OX596090">
    <property type="protein sequence ID" value="CAN0536816.1"/>
    <property type="molecule type" value="Genomic_DNA"/>
</dbReference>
<accession>A0AC59ZZL1</accession>
<gene>
    <name evidence="1" type="ORF">MRATA1EN22A_LOCUS24835</name>
</gene>
<reference evidence="1" key="2">
    <citation type="submission" date="2025-03" db="EMBL/GenBank/DDBJ databases">
        <authorList>
            <consortium name="ELIXIR-Norway"/>
            <consortium name="Elixir Norway"/>
        </authorList>
    </citation>
    <scope>NUCLEOTIDE SEQUENCE</scope>
</reference>
<protein>
    <submittedName>
        <fullName evidence="1">Uncharacterized protein</fullName>
    </submittedName>
</protein>
<sequence>MMGDETEDQIVEDLKTMRIWTFVLYAVDSQESDTATGLHFGKLTGGGVEGRLEVKPGAGRCVGRLQTSSKLWQQLMGVGGNGLKDFCCRSKNLGYQLDVLWRVLASLLGFPCGSAGKESTCNAGDLGSIPGLGRSSGEGKGYPLQYSGLENSMDYIVHGVTKSQT</sequence>
<evidence type="ECO:0000313" key="2">
    <source>
        <dbReference type="Proteomes" id="UP001162501"/>
    </source>
</evidence>
<reference evidence="1" key="1">
    <citation type="submission" date="2023-05" db="EMBL/GenBank/DDBJ databases">
        <authorList>
            <consortium name="ELIXIR-Norway"/>
        </authorList>
    </citation>
    <scope>NUCLEOTIDE SEQUENCE</scope>
</reference>
<evidence type="ECO:0000313" key="1">
    <source>
        <dbReference type="EMBL" id="CAN0536816.1"/>
    </source>
</evidence>